<name>A0AAV4DJU2_9GAST</name>
<protein>
    <submittedName>
        <fullName evidence="1">Uncharacterized protein</fullName>
    </submittedName>
</protein>
<gene>
    <name evidence="1" type="ORF">PoB_007105700</name>
</gene>
<reference evidence="1 2" key="1">
    <citation type="journal article" date="2021" name="Elife">
        <title>Chloroplast acquisition without the gene transfer in kleptoplastic sea slugs, Plakobranchus ocellatus.</title>
        <authorList>
            <person name="Maeda T."/>
            <person name="Takahashi S."/>
            <person name="Yoshida T."/>
            <person name="Shimamura S."/>
            <person name="Takaki Y."/>
            <person name="Nagai Y."/>
            <person name="Toyoda A."/>
            <person name="Suzuki Y."/>
            <person name="Arimoto A."/>
            <person name="Ishii H."/>
            <person name="Satoh N."/>
            <person name="Nishiyama T."/>
            <person name="Hasebe M."/>
            <person name="Maruyama T."/>
            <person name="Minagawa J."/>
            <person name="Obokata J."/>
            <person name="Shigenobu S."/>
        </authorList>
    </citation>
    <scope>NUCLEOTIDE SEQUENCE [LARGE SCALE GENOMIC DNA]</scope>
</reference>
<organism evidence="1 2">
    <name type="scientific">Plakobranchus ocellatus</name>
    <dbReference type="NCBI Taxonomy" id="259542"/>
    <lineage>
        <taxon>Eukaryota</taxon>
        <taxon>Metazoa</taxon>
        <taxon>Spiralia</taxon>
        <taxon>Lophotrochozoa</taxon>
        <taxon>Mollusca</taxon>
        <taxon>Gastropoda</taxon>
        <taxon>Heterobranchia</taxon>
        <taxon>Euthyneura</taxon>
        <taxon>Panpulmonata</taxon>
        <taxon>Sacoglossa</taxon>
        <taxon>Placobranchoidea</taxon>
        <taxon>Plakobranchidae</taxon>
        <taxon>Plakobranchus</taxon>
    </lineage>
</organism>
<accession>A0AAV4DJU2</accession>
<dbReference type="Proteomes" id="UP000735302">
    <property type="component" value="Unassembled WGS sequence"/>
</dbReference>
<proteinExistence type="predicted"/>
<dbReference type="EMBL" id="BLXT01007956">
    <property type="protein sequence ID" value="GFO44552.1"/>
    <property type="molecule type" value="Genomic_DNA"/>
</dbReference>
<evidence type="ECO:0000313" key="2">
    <source>
        <dbReference type="Proteomes" id="UP000735302"/>
    </source>
</evidence>
<keyword evidence="2" id="KW-1185">Reference proteome</keyword>
<comment type="caution">
    <text evidence="1">The sequence shown here is derived from an EMBL/GenBank/DDBJ whole genome shotgun (WGS) entry which is preliminary data.</text>
</comment>
<sequence length="94" mass="10638">MRFSSDTQTLSYLKDHSIPDMHYALWFLVNRNIPHPVLGDIVFLTPTYESALGFTGENSNSLFLPNLSSAGNFLSRVRVLDPPPTPWSKEDLEN</sequence>
<dbReference type="AlphaFoldDB" id="A0AAV4DJU2"/>
<evidence type="ECO:0000313" key="1">
    <source>
        <dbReference type="EMBL" id="GFO44552.1"/>
    </source>
</evidence>